<organism evidence="1 2">
    <name type="scientific">Nocardioides bigeumensis</name>
    <dbReference type="NCBI Taxonomy" id="433657"/>
    <lineage>
        <taxon>Bacteria</taxon>
        <taxon>Bacillati</taxon>
        <taxon>Actinomycetota</taxon>
        <taxon>Actinomycetes</taxon>
        <taxon>Propionibacteriales</taxon>
        <taxon>Nocardioidaceae</taxon>
        <taxon>Nocardioides</taxon>
    </lineage>
</organism>
<name>A0ABN2YSZ0_9ACTN</name>
<proteinExistence type="predicted"/>
<evidence type="ECO:0008006" key="3">
    <source>
        <dbReference type="Google" id="ProtNLM"/>
    </source>
</evidence>
<reference evidence="1 2" key="1">
    <citation type="journal article" date="2019" name="Int. J. Syst. Evol. Microbiol.">
        <title>The Global Catalogue of Microorganisms (GCM) 10K type strain sequencing project: providing services to taxonomists for standard genome sequencing and annotation.</title>
        <authorList>
            <consortium name="The Broad Institute Genomics Platform"/>
            <consortium name="The Broad Institute Genome Sequencing Center for Infectious Disease"/>
            <person name="Wu L."/>
            <person name="Ma J."/>
        </authorList>
    </citation>
    <scope>NUCLEOTIDE SEQUENCE [LARGE SCALE GENOMIC DNA]</scope>
    <source>
        <strain evidence="1 2">JCM 16021</strain>
    </source>
</reference>
<accession>A0ABN2YSZ0</accession>
<keyword evidence="2" id="KW-1185">Reference proteome</keyword>
<dbReference type="Proteomes" id="UP001500575">
    <property type="component" value="Unassembled WGS sequence"/>
</dbReference>
<dbReference type="NCBIfam" id="NF041390">
    <property type="entry name" value="TadE_Rv3655c"/>
    <property type="match status" value="1"/>
</dbReference>
<comment type="caution">
    <text evidence="1">The sequence shown here is derived from an EMBL/GenBank/DDBJ whole genome shotgun (WGS) entry which is preliminary data.</text>
</comment>
<gene>
    <name evidence="1" type="ORF">GCM10009843_36040</name>
</gene>
<dbReference type="InterPro" id="IPR049790">
    <property type="entry name" value="Rv3655c/TadE"/>
</dbReference>
<protein>
    <recommendedName>
        <fullName evidence="3">Pilus assembly protein</fullName>
    </recommendedName>
</protein>
<evidence type="ECO:0000313" key="2">
    <source>
        <dbReference type="Proteomes" id="UP001500575"/>
    </source>
</evidence>
<dbReference type="EMBL" id="BAAAQQ010000013">
    <property type="protein sequence ID" value="GAA2131981.1"/>
    <property type="molecule type" value="Genomic_DNA"/>
</dbReference>
<evidence type="ECO:0000313" key="1">
    <source>
        <dbReference type="EMBL" id="GAA2131981.1"/>
    </source>
</evidence>
<sequence length="111" mass="11260">MTAELAMALPMLVVVTCALAWLLALGGTQLRLVDAAREVARAVARGDDQEAALEVGRRVAPEGARFTIAPGGDGQVVVSVAAPAGDRGPAGSLLPDLMLSAEATALVEEDP</sequence>